<feature type="chain" id="PRO_5013207093" evidence="1">
    <location>
        <begin position="22"/>
        <end position="143"/>
    </location>
</feature>
<proteinExistence type="predicted"/>
<dbReference type="EMBL" id="FWXD01000001">
    <property type="protein sequence ID" value="SMC16404.1"/>
    <property type="molecule type" value="Genomic_DNA"/>
</dbReference>
<gene>
    <name evidence="2" type="ORF">SAMN02745857_00179</name>
</gene>
<evidence type="ECO:0000313" key="3">
    <source>
        <dbReference type="Proteomes" id="UP000192761"/>
    </source>
</evidence>
<name>A0A1W1WXN3_9NEIS</name>
<dbReference type="Proteomes" id="UP000192761">
    <property type="component" value="Unassembled WGS sequence"/>
</dbReference>
<evidence type="ECO:0000256" key="1">
    <source>
        <dbReference type="SAM" id="SignalP"/>
    </source>
</evidence>
<protein>
    <submittedName>
        <fullName evidence="2">Uncharacterized protein</fullName>
    </submittedName>
</protein>
<feature type="signal peptide" evidence="1">
    <location>
        <begin position="1"/>
        <end position="21"/>
    </location>
</feature>
<reference evidence="2 3" key="1">
    <citation type="submission" date="2017-04" db="EMBL/GenBank/DDBJ databases">
        <authorList>
            <person name="Afonso C.L."/>
            <person name="Miller P.J."/>
            <person name="Scott M.A."/>
            <person name="Spackman E."/>
            <person name="Goraichik I."/>
            <person name="Dimitrov K.M."/>
            <person name="Suarez D.L."/>
            <person name="Swayne D.E."/>
        </authorList>
    </citation>
    <scope>NUCLEOTIDE SEQUENCE [LARGE SCALE GENOMIC DNA]</scope>
    <source>
        <strain evidence="2 3">DSM 23236</strain>
    </source>
</reference>
<organism evidence="2 3">
    <name type="scientific">Andreprevotia lacus DSM 23236</name>
    <dbReference type="NCBI Taxonomy" id="1121001"/>
    <lineage>
        <taxon>Bacteria</taxon>
        <taxon>Pseudomonadati</taxon>
        <taxon>Pseudomonadota</taxon>
        <taxon>Betaproteobacteria</taxon>
        <taxon>Neisseriales</taxon>
        <taxon>Chitinibacteraceae</taxon>
        <taxon>Andreprevotia</taxon>
    </lineage>
</organism>
<accession>A0A1W1WXN3</accession>
<keyword evidence="3" id="KW-1185">Reference proteome</keyword>
<dbReference type="STRING" id="1121001.SAMN02745857_00179"/>
<dbReference type="AlphaFoldDB" id="A0A1W1WXN3"/>
<sequence length="143" mass="15149">MRTAVAAGMALLLLLPAAVQARICTPRQAEAADAMVDRLDSWSRVAQMRTRYGHCDDGAIAEGNSEAIARLLVDHWASLPQLVSLIRRDSALQPFVLRHLDGSLADADLFKIKQLAQTACPAGATALCAELAATAAAGLTDQQ</sequence>
<evidence type="ECO:0000313" key="2">
    <source>
        <dbReference type="EMBL" id="SMC16404.1"/>
    </source>
</evidence>
<keyword evidence="1" id="KW-0732">Signal</keyword>